<accession>A0A0C3XX84</accession>
<keyword evidence="5 6" id="KW-0539">Nucleus</keyword>
<evidence type="ECO:0000313" key="9">
    <source>
        <dbReference type="EMBL" id="AET01623.2"/>
    </source>
</evidence>
<dbReference type="FunFam" id="1.20.120.1190:FF:000001">
    <property type="entry name" value="Nucleolar GTP-binding protein 1"/>
    <property type="match status" value="1"/>
</dbReference>
<dbReference type="GO" id="GO:0003924">
    <property type="term" value="F:GTPase activity"/>
    <property type="evidence" value="ECO:0000318"/>
    <property type="project" value="GO_Central"/>
</dbReference>
<feature type="compositionally biased region" description="Basic residues" evidence="7">
    <location>
        <begin position="656"/>
        <end position="673"/>
    </location>
</feature>
<dbReference type="EnsemblPlants" id="AET01623">
    <property type="protein sequence ID" value="AET01623"/>
    <property type="gene ID" value="MTR_8g018150"/>
</dbReference>
<dbReference type="FunFam" id="3.40.50.300:FF:000496">
    <property type="entry name" value="Nucleolar GTP-binding protein 1"/>
    <property type="match status" value="1"/>
</dbReference>
<dbReference type="InterPro" id="IPR010674">
    <property type="entry name" value="NOG1_Rossman_fold_dom"/>
</dbReference>
<dbReference type="InterPro" id="IPR024926">
    <property type="entry name" value="NOG1"/>
</dbReference>
<dbReference type="GO" id="GO:0003723">
    <property type="term" value="F:RNA binding"/>
    <property type="evidence" value="ECO:0000318"/>
    <property type="project" value="GO_Central"/>
</dbReference>
<dbReference type="PROSITE" id="PS51710">
    <property type="entry name" value="G_OBG"/>
    <property type="match status" value="1"/>
</dbReference>
<reference evidence="10" key="3">
    <citation type="submission" date="2015-04" db="UniProtKB">
        <authorList>
            <consortium name="EnsemblPlants"/>
        </authorList>
    </citation>
    <scope>IDENTIFICATION</scope>
    <source>
        <strain evidence="10">cv. Jemalong A17</strain>
    </source>
</reference>
<dbReference type="Gene3D" id="1.20.120.1190">
    <property type="match status" value="1"/>
</dbReference>
<feature type="region of interest" description="Disordered" evidence="7">
    <location>
        <begin position="514"/>
        <end position="673"/>
    </location>
</feature>
<keyword evidence="3" id="KW-0547">Nucleotide-binding</keyword>
<comment type="similarity">
    <text evidence="6">Belongs to the TRAFAC class OBG-HflX-like GTPase superfamily. OBG GTPase family. NOG subfamily.</text>
</comment>
<evidence type="ECO:0000256" key="6">
    <source>
        <dbReference type="PIRNR" id="PIRNR038919"/>
    </source>
</evidence>
<dbReference type="AlphaFoldDB" id="G7LI73"/>
<dbReference type="Proteomes" id="UP000002051">
    <property type="component" value="Chromosome 8"/>
</dbReference>
<organism evidence="9 11">
    <name type="scientific">Medicago truncatula</name>
    <name type="common">Barrel medic</name>
    <name type="synonym">Medicago tribuloides</name>
    <dbReference type="NCBI Taxonomy" id="3880"/>
    <lineage>
        <taxon>Eukaryota</taxon>
        <taxon>Viridiplantae</taxon>
        <taxon>Streptophyta</taxon>
        <taxon>Embryophyta</taxon>
        <taxon>Tracheophyta</taxon>
        <taxon>Spermatophyta</taxon>
        <taxon>Magnoliopsida</taxon>
        <taxon>eudicotyledons</taxon>
        <taxon>Gunneridae</taxon>
        <taxon>Pentapetalae</taxon>
        <taxon>rosids</taxon>
        <taxon>fabids</taxon>
        <taxon>Fabales</taxon>
        <taxon>Fabaceae</taxon>
        <taxon>Papilionoideae</taxon>
        <taxon>50 kb inversion clade</taxon>
        <taxon>NPAAA clade</taxon>
        <taxon>Hologalegina</taxon>
        <taxon>IRL clade</taxon>
        <taxon>Trifolieae</taxon>
        <taxon>Medicago</taxon>
    </lineage>
</organism>
<dbReference type="Pfam" id="PF08155">
    <property type="entry name" value="NOGCT"/>
    <property type="match status" value="1"/>
</dbReference>
<evidence type="ECO:0000256" key="4">
    <source>
        <dbReference type="ARBA" id="ARBA00023134"/>
    </source>
</evidence>
<keyword evidence="11" id="KW-1185">Reference proteome</keyword>
<dbReference type="InterPro" id="IPR041623">
    <property type="entry name" value="NOG1_N"/>
</dbReference>
<dbReference type="EMBL" id="CM001224">
    <property type="protein sequence ID" value="AET01623.2"/>
    <property type="molecule type" value="Genomic_DNA"/>
</dbReference>
<accession>G7LI73</accession>
<gene>
    <name evidence="10" type="primary">11419905</name>
    <name evidence="9" type="ordered locus">MTR_8g018150</name>
</gene>
<feature type="compositionally biased region" description="Basic and acidic residues" evidence="7">
    <location>
        <begin position="529"/>
        <end position="543"/>
    </location>
</feature>
<comment type="function">
    <text evidence="6">Involved in the biogenesis of the 60S ribosomal subunit.</text>
</comment>
<dbReference type="GO" id="GO:0005525">
    <property type="term" value="F:GTP binding"/>
    <property type="evidence" value="ECO:0007669"/>
    <property type="project" value="UniProtKB-KW"/>
</dbReference>
<proteinExistence type="inferred from homology"/>
<evidence type="ECO:0000256" key="1">
    <source>
        <dbReference type="ARBA" id="ARBA00004604"/>
    </source>
</evidence>
<protein>
    <recommendedName>
        <fullName evidence="6">Nucleolar GTP-binding protein 1</fullName>
    </recommendedName>
</protein>
<dbReference type="PaxDb" id="3880-AET01623"/>
<dbReference type="OrthoDB" id="415015at2759"/>
<dbReference type="HOGENOM" id="CLU_011784_4_1_1"/>
<dbReference type="Pfam" id="PF17835">
    <property type="entry name" value="NOG1_N"/>
    <property type="match status" value="1"/>
</dbReference>
<evidence type="ECO:0000256" key="3">
    <source>
        <dbReference type="ARBA" id="ARBA00022741"/>
    </source>
</evidence>
<dbReference type="STRING" id="3880.G7LI73"/>
<dbReference type="InterPro" id="IPR031167">
    <property type="entry name" value="G_OBG"/>
</dbReference>
<evidence type="ECO:0000313" key="11">
    <source>
        <dbReference type="Proteomes" id="UP000002051"/>
    </source>
</evidence>
<keyword evidence="2 6" id="KW-0690">Ribosome biogenesis</keyword>
<dbReference type="GO" id="GO:0042273">
    <property type="term" value="P:ribosomal large subunit biogenesis"/>
    <property type="evidence" value="ECO:0000318"/>
    <property type="project" value="GO_Central"/>
</dbReference>
<dbReference type="PRINTS" id="PR00326">
    <property type="entry name" value="GTP1OBG"/>
</dbReference>
<evidence type="ECO:0000313" key="10">
    <source>
        <dbReference type="EnsemblPlants" id="AET01623"/>
    </source>
</evidence>
<feature type="compositionally biased region" description="Basic residues" evidence="7">
    <location>
        <begin position="560"/>
        <end position="573"/>
    </location>
</feature>
<feature type="domain" description="OBG-type G" evidence="8">
    <location>
        <begin position="169"/>
        <end position="354"/>
    </location>
</feature>
<sequence>MVQYNFKKITVVPNGKDFVDIILSRTQRQTPTVVHKGYAISRLRQFYMRKVKYTQTNFHEKLSTIIDEFPRLGDIHPFYGDLLHVLYNKDHYKLALGQINTARNLIGKIAKDYVKLLKYGDSLYRCKCLKVAALGRMCTVLKRIGPSLAYLEQVRQHMARLPSIDPNTRTILICGYPNVGKSSFINKITRADVEVQPYAFTTKSLFVGHTDYKYLRYQVIDTPGILDRPFEDRNIIEMCSITALAHLRAAILFFLDISGSCGYTIAQQAALFQSIKSLFLNKPLIVVCNKTDLQPLDGLSEEDMKLVNEMKAEALKTSIGHGGEGTDADVLLTMSALTEEGVIAVKNAACERLLNQRVEIKMKSKKINDCLNRFHVAVPKPRDQKERPLCIPQAVLEAKAKQAAAEEKRKTEKDLEEENGGAGVYSMNLRKHYILADDEWKEDNLPEILDGHNVYDFIDPDILHRVEELEREEGLRQAEADDDDFEIDGTELTPEQQEALAEIRRKKSILIQQHRIKKSTAESRPTVSRKFDKDRQFTTERMGRQLSSLGLDPSMAINRMRSRSASRKGRKRERSPEGRNDGMDIDDDTPSKKQRLSRSLSRSRSVSRPPHEVVPGEGLRDSAQKIKAIKLAKGSSKKRNKNAKRGEADRVIVNLKPKHLYCGKRSKGKTDRR</sequence>
<dbReference type="GO" id="GO:0005730">
    <property type="term" value="C:nucleolus"/>
    <property type="evidence" value="ECO:0000318"/>
    <property type="project" value="GO_Central"/>
</dbReference>
<evidence type="ECO:0000256" key="2">
    <source>
        <dbReference type="ARBA" id="ARBA00022517"/>
    </source>
</evidence>
<dbReference type="InterPro" id="IPR012973">
    <property type="entry name" value="NOG_C"/>
</dbReference>
<feature type="compositionally biased region" description="Low complexity" evidence="7">
    <location>
        <begin position="597"/>
        <end position="608"/>
    </location>
</feature>
<name>G7LI73_MEDTR</name>
<dbReference type="InterPro" id="IPR006073">
    <property type="entry name" value="GTP-bd"/>
</dbReference>
<dbReference type="Pfam" id="PF06858">
    <property type="entry name" value="NOG1"/>
    <property type="match status" value="1"/>
</dbReference>
<dbReference type="CDD" id="cd01897">
    <property type="entry name" value="NOG"/>
    <property type="match status" value="1"/>
</dbReference>
<dbReference type="eggNOG" id="KOG1490">
    <property type="taxonomic scope" value="Eukaryota"/>
</dbReference>
<dbReference type="Gene3D" id="3.40.50.300">
    <property type="entry name" value="P-loop containing nucleotide triphosphate hydrolases"/>
    <property type="match status" value="1"/>
</dbReference>
<keyword evidence="4" id="KW-0342">GTP-binding</keyword>
<feature type="compositionally biased region" description="Basic residues" evidence="7">
    <location>
        <begin position="627"/>
        <end position="643"/>
    </location>
</feature>
<reference evidence="9 11" key="1">
    <citation type="journal article" date="2011" name="Nature">
        <title>The Medicago genome provides insight into the evolution of rhizobial symbioses.</title>
        <authorList>
            <person name="Young N.D."/>
            <person name="Debelle F."/>
            <person name="Oldroyd G.E."/>
            <person name="Geurts R."/>
            <person name="Cannon S.B."/>
            <person name="Udvardi M.K."/>
            <person name="Benedito V.A."/>
            <person name="Mayer K.F."/>
            <person name="Gouzy J."/>
            <person name="Schoof H."/>
            <person name="Van de Peer Y."/>
            <person name="Proost S."/>
            <person name="Cook D.R."/>
            <person name="Meyers B.C."/>
            <person name="Spannagl M."/>
            <person name="Cheung F."/>
            <person name="De Mita S."/>
            <person name="Krishnakumar V."/>
            <person name="Gundlach H."/>
            <person name="Zhou S."/>
            <person name="Mudge J."/>
            <person name="Bharti A.K."/>
            <person name="Murray J.D."/>
            <person name="Naoumkina M.A."/>
            <person name="Rosen B."/>
            <person name="Silverstein K.A."/>
            <person name="Tang H."/>
            <person name="Rombauts S."/>
            <person name="Zhao P.X."/>
            <person name="Zhou P."/>
            <person name="Barbe V."/>
            <person name="Bardou P."/>
            <person name="Bechner M."/>
            <person name="Bellec A."/>
            <person name="Berger A."/>
            <person name="Berges H."/>
            <person name="Bidwell S."/>
            <person name="Bisseling T."/>
            <person name="Choisne N."/>
            <person name="Couloux A."/>
            <person name="Denny R."/>
            <person name="Deshpande S."/>
            <person name="Dai X."/>
            <person name="Doyle J.J."/>
            <person name="Dudez A.M."/>
            <person name="Farmer A.D."/>
            <person name="Fouteau S."/>
            <person name="Franken C."/>
            <person name="Gibelin C."/>
            <person name="Gish J."/>
            <person name="Goldstein S."/>
            <person name="Gonzalez A.J."/>
            <person name="Green P.J."/>
            <person name="Hallab A."/>
            <person name="Hartog M."/>
            <person name="Hua A."/>
            <person name="Humphray S.J."/>
            <person name="Jeong D.H."/>
            <person name="Jing Y."/>
            <person name="Jocker A."/>
            <person name="Kenton S.M."/>
            <person name="Kim D.J."/>
            <person name="Klee K."/>
            <person name="Lai H."/>
            <person name="Lang C."/>
            <person name="Lin S."/>
            <person name="Macmil S.L."/>
            <person name="Magdelenat G."/>
            <person name="Matthews L."/>
            <person name="McCorrison J."/>
            <person name="Monaghan E.L."/>
            <person name="Mun J.H."/>
            <person name="Najar F.Z."/>
            <person name="Nicholson C."/>
            <person name="Noirot C."/>
            <person name="O'Bleness M."/>
            <person name="Paule C.R."/>
            <person name="Poulain J."/>
            <person name="Prion F."/>
            <person name="Qin B."/>
            <person name="Qu C."/>
            <person name="Retzel E.F."/>
            <person name="Riddle C."/>
            <person name="Sallet E."/>
            <person name="Samain S."/>
            <person name="Samson N."/>
            <person name="Sanders I."/>
            <person name="Saurat O."/>
            <person name="Scarpelli C."/>
            <person name="Schiex T."/>
            <person name="Segurens B."/>
            <person name="Severin A.J."/>
            <person name="Sherrier D.J."/>
            <person name="Shi R."/>
            <person name="Sims S."/>
            <person name="Singer S.R."/>
            <person name="Sinharoy S."/>
            <person name="Sterck L."/>
            <person name="Viollet A."/>
            <person name="Wang B.B."/>
            <person name="Wang K."/>
            <person name="Wang M."/>
            <person name="Wang X."/>
            <person name="Warfsmann J."/>
            <person name="Weissenbach J."/>
            <person name="White D.D."/>
            <person name="White J.D."/>
            <person name="Wiley G.B."/>
            <person name="Wincker P."/>
            <person name="Xing Y."/>
            <person name="Yang L."/>
            <person name="Yao Z."/>
            <person name="Ying F."/>
            <person name="Zhai J."/>
            <person name="Zhou L."/>
            <person name="Zuber A."/>
            <person name="Denarie J."/>
            <person name="Dixon R.A."/>
            <person name="May G.D."/>
            <person name="Schwartz D.C."/>
            <person name="Rogers J."/>
            <person name="Quetier F."/>
            <person name="Town C.D."/>
            <person name="Roe B.A."/>
        </authorList>
    </citation>
    <scope>NUCLEOTIDE SEQUENCE [LARGE SCALE GENOMIC DNA]</scope>
    <source>
        <strain evidence="9">A17</strain>
        <strain evidence="10 11">cv. Jemalong A17</strain>
    </source>
</reference>
<dbReference type="InterPro" id="IPR027417">
    <property type="entry name" value="P-loop_NTPase"/>
</dbReference>
<evidence type="ECO:0000259" key="8">
    <source>
        <dbReference type="PROSITE" id="PS51710"/>
    </source>
</evidence>
<reference evidence="9 11" key="2">
    <citation type="journal article" date="2014" name="BMC Genomics">
        <title>An improved genome release (version Mt4.0) for the model legume Medicago truncatula.</title>
        <authorList>
            <person name="Tang H."/>
            <person name="Krishnakumar V."/>
            <person name="Bidwell S."/>
            <person name="Rosen B."/>
            <person name="Chan A."/>
            <person name="Zhou S."/>
            <person name="Gentzbittel L."/>
            <person name="Childs K.L."/>
            <person name="Yandell M."/>
            <person name="Gundlach H."/>
            <person name="Mayer K.F."/>
            <person name="Schwartz D.C."/>
            <person name="Town C.D."/>
        </authorList>
    </citation>
    <scope>GENOME REANNOTATION</scope>
    <source>
        <strain evidence="10 11">cv. Jemalong A17</strain>
    </source>
</reference>
<dbReference type="SUPFAM" id="SSF52540">
    <property type="entry name" value="P-loop containing nucleoside triphosphate hydrolases"/>
    <property type="match status" value="1"/>
</dbReference>
<dbReference type="PIRSF" id="PIRSF038919">
    <property type="entry name" value="NOG1"/>
    <property type="match status" value="1"/>
</dbReference>
<comment type="subcellular location">
    <subcellularLocation>
        <location evidence="1 6">Nucleus</location>
        <location evidence="1 6">Nucleolus</location>
    </subcellularLocation>
</comment>
<dbReference type="PANTHER" id="PTHR45759">
    <property type="entry name" value="NUCLEOLAR GTP-BINDING PROTEIN 1"/>
    <property type="match status" value="1"/>
</dbReference>
<evidence type="ECO:0000256" key="5">
    <source>
        <dbReference type="ARBA" id="ARBA00023242"/>
    </source>
</evidence>
<evidence type="ECO:0000256" key="7">
    <source>
        <dbReference type="SAM" id="MobiDB-lite"/>
    </source>
</evidence>
<dbReference type="KEGG" id="mtr:11419905"/>